<organism evidence="1 2">
    <name type="scientific">Seminibacterium arietis</name>
    <dbReference type="NCBI Taxonomy" id="1173502"/>
    <lineage>
        <taxon>Bacteria</taxon>
        <taxon>Pseudomonadati</taxon>
        <taxon>Pseudomonadota</taxon>
        <taxon>Gammaproteobacteria</taxon>
        <taxon>Pasteurellales</taxon>
        <taxon>Pasteurellaceae</taxon>
        <taxon>Seminibacterium</taxon>
    </lineage>
</organism>
<comment type="caution">
    <text evidence="1">The sequence shown here is derived from an EMBL/GenBank/DDBJ whole genome shotgun (WGS) entry which is preliminary data.</text>
</comment>
<evidence type="ECO:0000313" key="2">
    <source>
        <dbReference type="Proteomes" id="UP001596996"/>
    </source>
</evidence>
<dbReference type="InterPro" id="IPR036715">
    <property type="entry name" value="A-2_3-sialylTrfase_sf"/>
</dbReference>
<sequence length="315" mass="36954">MNDVNKNKQSQFPKCKAALIAGNGPSLAQIDYNRLPDEIDVFRCNQFYLEEQYYVGKQIKVAFFHNALFIEQQATMSELHKNNEYQCEQIAYSDFESRLLYSQKAEDLLNWFPDTLNAFILYREKLPELAKHTLHLALFHNKVVTSGVIMALTAVAMGYKKLYFTGIDLYESTKQTYAFDSKKTNLIKLQPRFKSNLIEMNKTWHSAETDLSILHLLQELYGIEIYSVSPISPLSKHLPLAPKTGLEEVNRNKMYFAKPKDCLKDIKVPSSAFYRYFRKKYHPQKLKNNLIYRLIFDLLHLPSHIRKYLHHKKKL</sequence>
<keyword evidence="2" id="KW-1185">Reference proteome</keyword>
<dbReference type="Gene3D" id="3.90.1480.10">
    <property type="entry name" value="Alpha-2,3-sialyltransferase"/>
    <property type="match status" value="1"/>
</dbReference>
<protein>
    <submittedName>
        <fullName evidence="1">Alpha-2,3-sialyltransferase</fullName>
    </submittedName>
</protein>
<dbReference type="Proteomes" id="UP001596996">
    <property type="component" value="Unassembled WGS sequence"/>
</dbReference>
<gene>
    <name evidence="1" type="ORF">ACFQ02_04780</name>
</gene>
<evidence type="ECO:0000313" key="1">
    <source>
        <dbReference type="EMBL" id="MFD0966168.1"/>
    </source>
</evidence>
<dbReference type="InterPro" id="IPR009251">
    <property type="entry name" value="A-2_3-sialyltransferase"/>
</dbReference>
<accession>A0ABW3I8T7</accession>
<dbReference type="Pfam" id="PF06002">
    <property type="entry name" value="CST-I"/>
    <property type="match status" value="1"/>
</dbReference>
<dbReference type="SUPFAM" id="SSF102414">
    <property type="entry name" value="Alpha-2,3/8-sialyltransferase CstII"/>
    <property type="match status" value="1"/>
</dbReference>
<name>A0ABW3I8T7_9PAST</name>
<dbReference type="EMBL" id="JBHTJN010000009">
    <property type="protein sequence ID" value="MFD0966168.1"/>
    <property type="molecule type" value="Genomic_DNA"/>
</dbReference>
<reference evidence="2" key="1">
    <citation type="journal article" date="2019" name="Int. J. Syst. Evol. Microbiol.">
        <title>The Global Catalogue of Microorganisms (GCM) 10K type strain sequencing project: providing services to taxonomists for standard genome sequencing and annotation.</title>
        <authorList>
            <consortium name="The Broad Institute Genomics Platform"/>
            <consortium name="The Broad Institute Genome Sequencing Center for Infectious Disease"/>
            <person name="Wu L."/>
            <person name="Ma J."/>
        </authorList>
    </citation>
    <scope>NUCLEOTIDE SEQUENCE [LARGE SCALE GENOMIC DNA]</scope>
    <source>
        <strain evidence="2">CCUG 61707</strain>
    </source>
</reference>
<proteinExistence type="predicted"/>
<dbReference type="RefSeq" id="WP_380819989.1">
    <property type="nucleotide sequence ID" value="NZ_JBHTJN010000009.1"/>
</dbReference>